<proteinExistence type="predicted"/>
<organism evidence="6 7">
    <name type="scientific">Listeria riparia FSL S10-1204</name>
    <dbReference type="NCBI Taxonomy" id="1265816"/>
    <lineage>
        <taxon>Bacteria</taxon>
        <taxon>Bacillati</taxon>
        <taxon>Bacillota</taxon>
        <taxon>Bacilli</taxon>
        <taxon>Bacillales</taxon>
        <taxon>Listeriaceae</taxon>
        <taxon>Listeria</taxon>
    </lineage>
</organism>
<feature type="transmembrane region" description="Helical" evidence="5">
    <location>
        <begin position="42"/>
        <end position="60"/>
    </location>
</feature>
<dbReference type="CDD" id="cd13128">
    <property type="entry name" value="MATE_Wzx_like"/>
    <property type="match status" value="1"/>
</dbReference>
<keyword evidence="4 5" id="KW-0472">Membrane</keyword>
<feature type="transmembrane region" description="Helical" evidence="5">
    <location>
        <begin position="380"/>
        <end position="399"/>
    </location>
</feature>
<evidence type="ECO:0000313" key="6">
    <source>
        <dbReference type="EMBL" id="EUJ43243.1"/>
    </source>
</evidence>
<dbReference type="PANTHER" id="PTHR43424">
    <property type="entry name" value="LOCUS PUTATIVE PROTEIN 1-RELATED"/>
    <property type="match status" value="1"/>
</dbReference>
<evidence type="ECO:0000256" key="3">
    <source>
        <dbReference type="ARBA" id="ARBA00022989"/>
    </source>
</evidence>
<comment type="subcellular location">
    <subcellularLocation>
        <location evidence="1">Membrane</location>
        <topology evidence="1">Multi-pass membrane protein</topology>
    </subcellularLocation>
</comment>
<feature type="transmembrane region" description="Helical" evidence="5">
    <location>
        <begin position="351"/>
        <end position="374"/>
    </location>
</feature>
<feature type="transmembrane region" description="Helical" evidence="5">
    <location>
        <begin position="411"/>
        <end position="432"/>
    </location>
</feature>
<dbReference type="EMBL" id="AODL01000026">
    <property type="protein sequence ID" value="EUJ43243.1"/>
    <property type="molecule type" value="Genomic_DNA"/>
</dbReference>
<dbReference type="OrthoDB" id="9815702at2"/>
<keyword evidence="3 5" id="KW-1133">Transmembrane helix</keyword>
<dbReference type="InterPro" id="IPR002797">
    <property type="entry name" value="Polysacc_synth"/>
</dbReference>
<dbReference type="PATRIC" id="fig|1265816.5.peg.2748"/>
<gene>
    <name evidence="6" type="ORF">PRIP_13918</name>
</gene>
<dbReference type="GO" id="GO:0016020">
    <property type="term" value="C:membrane"/>
    <property type="evidence" value="ECO:0007669"/>
    <property type="project" value="UniProtKB-SubCell"/>
</dbReference>
<feature type="transmembrane region" description="Helical" evidence="5">
    <location>
        <begin position="207"/>
        <end position="223"/>
    </location>
</feature>
<feature type="transmembrane region" description="Helical" evidence="5">
    <location>
        <begin position="438"/>
        <end position="459"/>
    </location>
</feature>
<feature type="transmembrane region" description="Helical" evidence="5">
    <location>
        <begin position="144"/>
        <end position="160"/>
    </location>
</feature>
<feature type="transmembrane region" description="Helical" evidence="5">
    <location>
        <begin position="110"/>
        <end position="132"/>
    </location>
</feature>
<evidence type="ECO:0000256" key="1">
    <source>
        <dbReference type="ARBA" id="ARBA00004141"/>
    </source>
</evidence>
<dbReference type="AlphaFoldDB" id="W7DD19"/>
<keyword evidence="7" id="KW-1185">Reference proteome</keyword>
<feature type="transmembrane region" description="Helical" evidence="5">
    <location>
        <begin position="12"/>
        <end position="30"/>
    </location>
</feature>
<feature type="transmembrane region" description="Helical" evidence="5">
    <location>
        <begin position="324"/>
        <end position="344"/>
    </location>
</feature>
<feature type="transmembrane region" description="Helical" evidence="5">
    <location>
        <begin position="166"/>
        <end position="186"/>
    </location>
</feature>
<evidence type="ECO:0000256" key="5">
    <source>
        <dbReference type="SAM" id="Phobius"/>
    </source>
</evidence>
<dbReference type="InterPro" id="IPR052556">
    <property type="entry name" value="PolySynth_Transporter"/>
</dbReference>
<sequence length="484" mass="54857">MKKVTTNYISVLIYQLLIIITPIFTMPYVIRVLMPENVGIESYISSVVQIFTAFAALGMGDYGRKVIASVMRKQDLKIEFYSLYLVQSFFSVVVLITYLIFAFQTKQYQSLFFINSLVIISYMLDITWFYTGQENMKNIMIRNMIVRLGSMFGIFCFVKSPDDLALYVWINAVTLFAGQLVIWIPLLGQLKGVAVDWSRAKQHVKPVMTMSIVPIITLIPLALNKVILGNMTSAMDVGFYNQAFKLMTLFVVFVTALSTVMSPRMVKEYSSANKEAFEHSMYFSFSYVSLSTLPLVTGLIAIAPKFIPLFLGTAFHPSVLNLQILAPALFFSGLASIFGLQILVTIGKNKSYAISVFIAAVSSFGTNILFISWWGSYGTAFSYLIFTAMTCVLQAYFAREYYSIKNMVRQICPYAMASLIAFGYEWGLSYLFFDFHPVVIIVVQVVIGALVYLMVLLLLRDPLLFKAWFWIRLKVVPKIQKERG</sequence>
<dbReference type="Proteomes" id="UP000019248">
    <property type="component" value="Unassembled WGS sequence"/>
</dbReference>
<dbReference type="PANTHER" id="PTHR43424:SF1">
    <property type="entry name" value="LOCUS PUTATIVE PROTEIN 1-RELATED"/>
    <property type="match status" value="1"/>
</dbReference>
<name>W7DD19_9LIST</name>
<keyword evidence="2 5" id="KW-0812">Transmembrane</keyword>
<evidence type="ECO:0000256" key="2">
    <source>
        <dbReference type="ARBA" id="ARBA00022692"/>
    </source>
</evidence>
<evidence type="ECO:0000313" key="7">
    <source>
        <dbReference type="Proteomes" id="UP000019248"/>
    </source>
</evidence>
<feature type="transmembrane region" description="Helical" evidence="5">
    <location>
        <begin position="282"/>
        <end position="304"/>
    </location>
</feature>
<dbReference type="RefSeq" id="WP_036101546.1">
    <property type="nucleotide sequence ID" value="NZ_AODL01000026.1"/>
</dbReference>
<feature type="transmembrane region" description="Helical" evidence="5">
    <location>
        <begin position="243"/>
        <end position="261"/>
    </location>
</feature>
<dbReference type="Pfam" id="PF01943">
    <property type="entry name" value="Polysacc_synt"/>
    <property type="match status" value="1"/>
</dbReference>
<protein>
    <submittedName>
        <fullName evidence="6">Polysaccharide biosynthesis protein</fullName>
    </submittedName>
</protein>
<evidence type="ECO:0000256" key="4">
    <source>
        <dbReference type="ARBA" id="ARBA00023136"/>
    </source>
</evidence>
<comment type="caution">
    <text evidence="6">The sequence shown here is derived from an EMBL/GenBank/DDBJ whole genome shotgun (WGS) entry which is preliminary data.</text>
</comment>
<feature type="transmembrane region" description="Helical" evidence="5">
    <location>
        <begin position="81"/>
        <end position="104"/>
    </location>
</feature>
<reference evidence="6 7" key="1">
    <citation type="journal article" date="2014" name="Int. J. Syst. Evol. Microbiol.">
        <title>Listeria floridensis sp. nov., Listeria aquatica sp. nov., Listeria cornellensis sp. nov., Listeria riparia sp. nov. and Listeria grandensis sp. nov., from agricultural and natural environments.</title>
        <authorList>
            <person name="den Bakker H.C."/>
            <person name="Warchocki S."/>
            <person name="Wright E.M."/>
            <person name="Allred A.F."/>
            <person name="Ahlstrom C."/>
            <person name="Manuel C.S."/>
            <person name="Stasiewicz M.J."/>
            <person name="Burrell A."/>
            <person name="Roof S."/>
            <person name="Strawn L."/>
            <person name="Fortes E.D."/>
            <person name="Nightingale K.K."/>
            <person name="Kephart D."/>
            <person name="Wiedmann M."/>
        </authorList>
    </citation>
    <scope>NUCLEOTIDE SEQUENCE [LARGE SCALE GENOMIC DNA]</scope>
    <source>
        <strain evidence="6 7">FSL S10-1204</strain>
    </source>
</reference>
<accession>W7DD19</accession>